<dbReference type="AlphaFoldDB" id="I7GP40"/>
<name>I7GP40_MACFA</name>
<evidence type="ECO:0000313" key="1">
    <source>
        <dbReference type="EMBL" id="BAE90786.1"/>
    </source>
</evidence>
<protein>
    <submittedName>
        <fullName evidence="1">Macaca fascicularis brain cDNA clone: QflA-23916, similar to human ectonucleotide pyrophosphatase/phosphodiesterase 4(putative function) (ENPP4), mRNA, RefSeq: XM_376503.1</fullName>
    </submittedName>
</protein>
<organism evidence="1">
    <name type="scientific">Macaca fascicularis</name>
    <name type="common">Crab-eating macaque</name>
    <name type="synonym">Cynomolgus monkey</name>
    <dbReference type="NCBI Taxonomy" id="9541"/>
    <lineage>
        <taxon>Eukaryota</taxon>
        <taxon>Metazoa</taxon>
        <taxon>Chordata</taxon>
        <taxon>Craniata</taxon>
        <taxon>Vertebrata</taxon>
        <taxon>Euteleostomi</taxon>
        <taxon>Mammalia</taxon>
        <taxon>Eutheria</taxon>
        <taxon>Euarchontoglires</taxon>
        <taxon>Primates</taxon>
        <taxon>Haplorrhini</taxon>
        <taxon>Catarrhini</taxon>
        <taxon>Cercopithecidae</taxon>
        <taxon>Cercopithecinae</taxon>
        <taxon>Macaca</taxon>
    </lineage>
</organism>
<sequence length="38" mass="4325">MSGFYIVWNTKGCPVSILTLSTRYLHICLSLHSQNIDL</sequence>
<reference evidence="1" key="1">
    <citation type="journal article" date="2007" name="PLoS Biol.">
        <title>Rate of evolution in brain-expressed genes in humans and other primates.</title>
        <authorList>
            <person name="Wang H.-Y."/>
            <person name="Chien H.-C."/>
            <person name="Osada N."/>
            <person name="Hashimoto K."/>
            <person name="Sugano S."/>
            <person name="Gojobori T."/>
            <person name="Chou C.-K."/>
            <person name="Tsai S.-F."/>
            <person name="Wu C.-I."/>
            <person name="Shen C.-K.J."/>
        </authorList>
    </citation>
    <scope>NUCLEOTIDE SEQUENCE</scope>
</reference>
<proteinExistence type="evidence at transcript level"/>
<dbReference type="EMBL" id="AB173724">
    <property type="protein sequence ID" value="BAE90786.1"/>
    <property type="molecule type" value="mRNA"/>
</dbReference>
<accession>I7GP40</accession>